<reference evidence="2" key="1">
    <citation type="journal article" date="2023" name="Mol. Phylogenet. Evol.">
        <title>Genome-scale phylogeny and comparative genomics of the fungal order Sordariales.</title>
        <authorList>
            <person name="Hensen N."/>
            <person name="Bonometti L."/>
            <person name="Westerberg I."/>
            <person name="Brannstrom I.O."/>
            <person name="Guillou S."/>
            <person name="Cros-Aarteil S."/>
            <person name="Calhoun S."/>
            <person name="Haridas S."/>
            <person name="Kuo A."/>
            <person name="Mondo S."/>
            <person name="Pangilinan J."/>
            <person name="Riley R."/>
            <person name="LaButti K."/>
            <person name="Andreopoulos B."/>
            <person name="Lipzen A."/>
            <person name="Chen C."/>
            <person name="Yan M."/>
            <person name="Daum C."/>
            <person name="Ng V."/>
            <person name="Clum A."/>
            <person name="Steindorff A."/>
            <person name="Ohm R.A."/>
            <person name="Martin F."/>
            <person name="Silar P."/>
            <person name="Natvig D.O."/>
            <person name="Lalanne C."/>
            <person name="Gautier V."/>
            <person name="Ament-Velasquez S.L."/>
            <person name="Kruys A."/>
            <person name="Hutchinson M.I."/>
            <person name="Powell A.J."/>
            <person name="Barry K."/>
            <person name="Miller A.N."/>
            <person name="Grigoriev I.V."/>
            <person name="Debuchy R."/>
            <person name="Gladieux P."/>
            <person name="Hiltunen Thoren M."/>
            <person name="Johannesson H."/>
        </authorList>
    </citation>
    <scope>NUCLEOTIDE SEQUENCE</scope>
    <source>
        <strain evidence="2">PSN309</strain>
    </source>
</reference>
<sequence>MKTSAILIAITALAGVAVAVPTPAPAADAAPSPILEKRQSNGVFVGEHAHYGGRTEHLRVAVGVCHTLGNGWPNIITAFGPDPGRVCTIYDDNFCSGASYANIVNPGFPDLGIIGWNDRINSFRCF</sequence>
<evidence type="ECO:0000313" key="2">
    <source>
        <dbReference type="EMBL" id="KAK4185841.1"/>
    </source>
</evidence>
<gene>
    <name evidence="2" type="ORF">QBC35DRAFT_388652</name>
</gene>
<reference evidence="2" key="2">
    <citation type="submission" date="2023-05" db="EMBL/GenBank/DDBJ databases">
        <authorList>
            <consortium name="Lawrence Berkeley National Laboratory"/>
            <person name="Steindorff A."/>
            <person name="Hensen N."/>
            <person name="Bonometti L."/>
            <person name="Westerberg I."/>
            <person name="Brannstrom I.O."/>
            <person name="Guillou S."/>
            <person name="Cros-Aarteil S."/>
            <person name="Calhoun S."/>
            <person name="Haridas S."/>
            <person name="Kuo A."/>
            <person name="Mondo S."/>
            <person name="Pangilinan J."/>
            <person name="Riley R."/>
            <person name="Labutti K."/>
            <person name="Andreopoulos B."/>
            <person name="Lipzen A."/>
            <person name="Chen C."/>
            <person name="Yanf M."/>
            <person name="Daum C."/>
            <person name="Ng V."/>
            <person name="Clum A."/>
            <person name="Ohm R."/>
            <person name="Martin F."/>
            <person name="Silar P."/>
            <person name="Natvig D."/>
            <person name="Lalanne C."/>
            <person name="Gautier V."/>
            <person name="Ament-Velasquez S.L."/>
            <person name="Kruys A."/>
            <person name="Hutchinson M.I."/>
            <person name="Powell A.J."/>
            <person name="Barry K."/>
            <person name="Miller A.N."/>
            <person name="Grigoriev I.V."/>
            <person name="Debuchy R."/>
            <person name="Gladieux P."/>
            <person name="Thoren M.H."/>
            <person name="Johannesson H."/>
        </authorList>
    </citation>
    <scope>NUCLEOTIDE SEQUENCE</scope>
    <source>
        <strain evidence="2">PSN309</strain>
    </source>
</reference>
<evidence type="ECO:0000256" key="1">
    <source>
        <dbReference type="SAM" id="SignalP"/>
    </source>
</evidence>
<feature type="signal peptide" evidence="1">
    <location>
        <begin position="1"/>
        <end position="19"/>
    </location>
</feature>
<keyword evidence="1" id="KW-0732">Signal</keyword>
<dbReference type="Gene3D" id="2.60.20.10">
    <property type="entry name" value="Crystallins"/>
    <property type="match status" value="1"/>
</dbReference>
<keyword evidence="3" id="KW-1185">Reference proteome</keyword>
<proteinExistence type="predicted"/>
<dbReference type="AlphaFoldDB" id="A0AAN7AEQ1"/>
<evidence type="ECO:0000313" key="3">
    <source>
        <dbReference type="Proteomes" id="UP001302126"/>
    </source>
</evidence>
<evidence type="ECO:0008006" key="4">
    <source>
        <dbReference type="Google" id="ProtNLM"/>
    </source>
</evidence>
<comment type="caution">
    <text evidence="2">The sequence shown here is derived from an EMBL/GenBank/DDBJ whole genome shotgun (WGS) entry which is preliminary data.</text>
</comment>
<organism evidence="2 3">
    <name type="scientific">Podospora australis</name>
    <dbReference type="NCBI Taxonomy" id="1536484"/>
    <lineage>
        <taxon>Eukaryota</taxon>
        <taxon>Fungi</taxon>
        <taxon>Dikarya</taxon>
        <taxon>Ascomycota</taxon>
        <taxon>Pezizomycotina</taxon>
        <taxon>Sordariomycetes</taxon>
        <taxon>Sordariomycetidae</taxon>
        <taxon>Sordariales</taxon>
        <taxon>Podosporaceae</taxon>
        <taxon>Podospora</taxon>
    </lineage>
</organism>
<protein>
    <recommendedName>
        <fullName evidence="4">Beta/gamma crystallin 'Greek key' domain-containing protein</fullName>
    </recommendedName>
</protein>
<dbReference type="EMBL" id="MU864438">
    <property type="protein sequence ID" value="KAK4185841.1"/>
    <property type="molecule type" value="Genomic_DNA"/>
</dbReference>
<accession>A0AAN7AEQ1</accession>
<name>A0AAN7AEQ1_9PEZI</name>
<feature type="chain" id="PRO_5042819271" description="Beta/gamma crystallin 'Greek key' domain-containing protein" evidence="1">
    <location>
        <begin position="20"/>
        <end position="126"/>
    </location>
</feature>
<dbReference type="Proteomes" id="UP001302126">
    <property type="component" value="Unassembled WGS sequence"/>
</dbReference>